<feature type="compositionally biased region" description="Basic residues" evidence="7">
    <location>
        <begin position="981"/>
        <end position="990"/>
    </location>
</feature>
<dbReference type="InterPro" id="IPR017983">
    <property type="entry name" value="GPCR_2_secretin-like_CS"/>
</dbReference>
<dbReference type="Gene3D" id="2.60.220.50">
    <property type="match status" value="1"/>
</dbReference>
<evidence type="ECO:0000259" key="9">
    <source>
        <dbReference type="PROSITE" id="PS50221"/>
    </source>
</evidence>
<feature type="region of interest" description="Disordered" evidence="7">
    <location>
        <begin position="965"/>
        <end position="990"/>
    </location>
</feature>
<dbReference type="GO" id="GO:0005886">
    <property type="term" value="C:plasma membrane"/>
    <property type="evidence" value="ECO:0007669"/>
    <property type="project" value="TreeGrafter"/>
</dbReference>
<dbReference type="GO" id="GO:0004930">
    <property type="term" value="F:G protein-coupled receptor activity"/>
    <property type="evidence" value="ECO:0007669"/>
    <property type="project" value="InterPro"/>
</dbReference>
<organism evidence="11 12">
    <name type="scientific">Synaphobranchus kaupii</name>
    <name type="common">Kaup's arrowtooth eel</name>
    <dbReference type="NCBI Taxonomy" id="118154"/>
    <lineage>
        <taxon>Eukaryota</taxon>
        <taxon>Metazoa</taxon>
        <taxon>Chordata</taxon>
        <taxon>Craniata</taxon>
        <taxon>Vertebrata</taxon>
        <taxon>Euteleostomi</taxon>
        <taxon>Actinopterygii</taxon>
        <taxon>Neopterygii</taxon>
        <taxon>Teleostei</taxon>
        <taxon>Anguilliformes</taxon>
        <taxon>Synaphobranchidae</taxon>
        <taxon>Synaphobranchus</taxon>
    </lineage>
</organism>
<dbReference type="SUPFAM" id="SSF81321">
    <property type="entry name" value="Family A G protein-coupled receptor-like"/>
    <property type="match status" value="1"/>
</dbReference>
<keyword evidence="5 8" id="KW-0472">Membrane</keyword>
<feature type="transmembrane region" description="Helical" evidence="8">
    <location>
        <begin position="620"/>
        <end position="645"/>
    </location>
</feature>
<evidence type="ECO:0000256" key="3">
    <source>
        <dbReference type="ARBA" id="ARBA00022729"/>
    </source>
</evidence>
<dbReference type="InterPro" id="IPR000832">
    <property type="entry name" value="GPCR_2_secretin-like"/>
</dbReference>
<feature type="compositionally biased region" description="Basic and acidic residues" evidence="7">
    <location>
        <begin position="922"/>
        <end position="931"/>
    </location>
</feature>
<dbReference type="InterPro" id="IPR057244">
    <property type="entry name" value="GAIN_B"/>
</dbReference>
<evidence type="ECO:0000256" key="6">
    <source>
        <dbReference type="ARBA" id="ARBA00023157"/>
    </source>
</evidence>
<gene>
    <name evidence="11" type="ORF">SKAU_G00227320</name>
</gene>
<feature type="transmembrane region" description="Helical" evidence="8">
    <location>
        <begin position="727"/>
        <end position="747"/>
    </location>
</feature>
<feature type="region of interest" description="Disordered" evidence="7">
    <location>
        <begin position="903"/>
        <end position="946"/>
    </location>
</feature>
<dbReference type="InterPro" id="IPR000203">
    <property type="entry name" value="GPS"/>
</dbReference>
<proteinExistence type="predicted"/>
<feature type="transmembrane region" description="Helical" evidence="8">
    <location>
        <begin position="825"/>
        <end position="847"/>
    </location>
</feature>
<evidence type="ECO:0000256" key="8">
    <source>
        <dbReference type="SAM" id="Phobius"/>
    </source>
</evidence>
<dbReference type="PROSITE" id="PS50221">
    <property type="entry name" value="GAIN_B"/>
    <property type="match status" value="1"/>
</dbReference>
<feature type="compositionally biased region" description="Low complexity" evidence="7">
    <location>
        <begin position="932"/>
        <end position="945"/>
    </location>
</feature>
<evidence type="ECO:0000256" key="5">
    <source>
        <dbReference type="ARBA" id="ARBA00023136"/>
    </source>
</evidence>
<sequence>MWGKERGAQQLANFSCTEGDVVRWDTLDWDTQGCQPQPDSLLQCVSLTPGTIVLTCKTQRKTGFECLVYVSITPSTDVSQAQAEISRLLNLKYSDEILTLNTEPNSTRVNPVEALPIVTTLPPDSPGNTTAFSDSVSNATTDIFYMVILNVTMKSSSQDPAEAIQTWLRETLEVKRMLVLNFAMQAKDHSQLHHSFEQNIPGMDKITVRKQTSLGCSFQICVRNPQFNITGTEEQICGLLKMPYINGSVRLQANPEEINITHIEPGWCREQTRLTEWGLYVWPQTKAQGLVHQPCKGDPREEATRLCEVSGMTSKAIWPPPNLQPCPPVETTISDLSKIDITANNSADMVDIIGELVRNSMPLPPSQLDIVLDKLAEVVNANQLTSSLASDIVNIIVDIIQHGDDLPHVTNKILNITDSIGDRVSFHGSSYNITTPSLVLSFVNVNSSQFDGLTFGVSTCSQGLDPKIFINEELLNDTVAFISVPQEVEKFFPQGEGTQPRIQFHFYGTPDLFQDSESGMELYTHVVSASITNATNDIKDLEQSVRVTLHHHTPNLHNNKVKCVYWNLHSNDDRGGWDTTGCERNSTALDHTTCLCNHLTHFAVLVDISRYKLSEKDEQILSVISSVGCGISCVFLGISLLTYTVFEKLRRDYPSKILINLSLALLGLNLFFLVNSSLSSYGDLLCIAMAATLHYFTLASFTWMGLEAVHMYLALVKVFNIYVPSYIFKFCILGWGVPLMIVGTVLATEKNAYGSKLYEDAPGSPGSTERFCWVQADVVFYVSVVTYILLILICNISVFGLVLVQIRKMQANKPAGTQNGLLQDLRSMASLTFLLGLTWILAFFSWGPFKVPLFYLFSILNSLQGFFLFLFYCLMKENVREQWRVHLCCGRFRLNEHSDWSRSMVAGGKSKPNQLGRTPSAKSDDSNETRRTSSSSTPSRQRPSNFRSSLDLVCEDGVALPHACAGSSPPPYGEASLPSTHRLRHSHVLH</sequence>
<name>A0A9Q1F4X2_SYNKA</name>
<dbReference type="CDD" id="cd15997">
    <property type="entry name" value="7tmB2_GPR112"/>
    <property type="match status" value="1"/>
</dbReference>
<dbReference type="SMART" id="SM00303">
    <property type="entry name" value="GPS"/>
    <property type="match status" value="1"/>
</dbReference>
<dbReference type="PRINTS" id="PR00249">
    <property type="entry name" value="GPCRSECRETIN"/>
</dbReference>
<keyword evidence="6" id="KW-1015">Disulfide bond</keyword>
<dbReference type="Pfam" id="PF01825">
    <property type="entry name" value="GPS"/>
    <property type="match status" value="1"/>
</dbReference>
<feature type="domain" description="G-protein coupled receptors family 2 profile 2" evidence="10">
    <location>
        <begin position="621"/>
        <end position="876"/>
    </location>
</feature>
<dbReference type="InterPro" id="IPR046338">
    <property type="entry name" value="GAIN_dom_sf"/>
</dbReference>
<dbReference type="OrthoDB" id="10037534at2759"/>
<dbReference type="GO" id="GO:0007189">
    <property type="term" value="P:adenylate cyclase-activating G protein-coupled receptor signaling pathway"/>
    <property type="evidence" value="ECO:0007669"/>
    <property type="project" value="TreeGrafter"/>
</dbReference>
<feature type="transmembrane region" description="Helical" evidence="8">
    <location>
        <begin position="657"/>
        <end position="674"/>
    </location>
</feature>
<evidence type="ECO:0000256" key="4">
    <source>
        <dbReference type="ARBA" id="ARBA00022989"/>
    </source>
</evidence>
<keyword evidence="2 8" id="KW-0812">Transmembrane</keyword>
<dbReference type="PROSITE" id="PS00650">
    <property type="entry name" value="G_PROTEIN_RECEP_F2_2"/>
    <property type="match status" value="1"/>
</dbReference>
<dbReference type="FunFam" id="1.20.1070.10:FF:000043">
    <property type="entry name" value="adhesion G-protein coupled receptor G2 isoform X1"/>
    <property type="match status" value="1"/>
</dbReference>
<dbReference type="InterPro" id="IPR017981">
    <property type="entry name" value="GPCR_2-like_7TM"/>
</dbReference>
<dbReference type="PANTHER" id="PTHR12011:SF277">
    <property type="entry name" value="ADHESION G-PROTEIN COUPLED RECEPTOR G4"/>
    <property type="match status" value="1"/>
</dbReference>
<dbReference type="PROSITE" id="PS50261">
    <property type="entry name" value="G_PROTEIN_RECEP_F2_4"/>
    <property type="match status" value="1"/>
</dbReference>
<evidence type="ECO:0000256" key="2">
    <source>
        <dbReference type="ARBA" id="ARBA00022692"/>
    </source>
</evidence>
<dbReference type="Pfam" id="PF00002">
    <property type="entry name" value="7tm_2"/>
    <property type="match status" value="1"/>
</dbReference>
<feature type="transmembrane region" description="Helical" evidence="8">
    <location>
        <begin position="853"/>
        <end position="874"/>
    </location>
</feature>
<dbReference type="Proteomes" id="UP001152622">
    <property type="component" value="Chromosome 8"/>
</dbReference>
<reference evidence="11" key="1">
    <citation type="journal article" date="2023" name="Science">
        <title>Genome structures resolve the early diversification of teleost fishes.</title>
        <authorList>
            <person name="Parey E."/>
            <person name="Louis A."/>
            <person name="Montfort J."/>
            <person name="Bouchez O."/>
            <person name="Roques C."/>
            <person name="Iampietro C."/>
            <person name="Lluch J."/>
            <person name="Castinel A."/>
            <person name="Donnadieu C."/>
            <person name="Desvignes T."/>
            <person name="Floi Bucao C."/>
            <person name="Jouanno E."/>
            <person name="Wen M."/>
            <person name="Mejri S."/>
            <person name="Dirks R."/>
            <person name="Jansen H."/>
            <person name="Henkel C."/>
            <person name="Chen W.J."/>
            <person name="Zahm M."/>
            <person name="Cabau C."/>
            <person name="Klopp C."/>
            <person name="Thompson A.W."/>
            <person name="Robinson-Rechavi M."/>
            <person name="Braasch I."/>
            <person name="Lecointre G."/>
            <person name="Bobe J."/>
            <person name="Postlethwait J.H."/>
            <person name="Berthelot C."/>
            <person name="Roest Crollius H."/>
            <person name="Guiguen Y."/>
        </authorList>
    </citation>
    <scope>NUCLEOTIDE SEQUENCE</scope>
    <source>
        <strain evidence="11">WJC10195</strain>
    </source>
</reference>
<feature type="domain" description="GAIN-B" evidence="9">
    <location>
        <begin position="458"/>
        <end position="612"/>
    </location>
</feature>
<dbReference type="EMBL" id="JAINUF010000008">
    <property type="protein sequence ID" value="KAJ8351256.1"/>
    <property type="molecule type" value="Genomic_DNA"/>
</dbReference>
<evidence type="ECO:0000313" key="12">
    <source>
        <dbReference type="Proteomes" id="UP001152622"/>
    </source>
</evidence>
<comment type="subcellular location">
    <subcellularLocation>
        <location evidence="1">Membrane</location>
        <topology evidence="1">Multi-pass membrane protein</topology>
    </subcellularLocation>
</comment>
<feature type="transmembrane region" description="Helical" evidence="8">
    <location>
        <begin position="778"/>
        <end position="804"/>
    </location>
</feature>
<keyword evidence="4 8" id="KW-1133">Transmembrane helix</keyword>
<dbReference type="AlphaFoldDB" id="A0A9Q1F4X2"/>
<protein>
    <submittedName>
        <fullName evidence="11">Uncharacterized protein</fullName>
    </submittedName>
</protein>
<evidence type="ECO:0000313" key="11">
    <source>
        <dbReference type="EMBL" id="KAJ8351256.1"/>
    </source>
</evidence>
<evidence type="ECO:0000259" key="10">
    <source>
        <dbReference type="PROSITE" id="PS50261"/>
    </source>
</evidence>
<evidence type="ECO:0000256" key="1">
    <source>
        <dbReference type="ARBA" id="ARBA00004141"/>
    </source>
</evidence>
<comment type="caution">
    <text evidence="11">The sequence shown here is derived from an EMBL/GenBank/DDBJ whole genome shotgun (WGS) entry which is preliminary data.</text>
</comment>
<dbReference type="Gene3D" id="1.20.1070.10">
    <property type="entry name" value="Rhodopsin 7-helix transmembrane proteins"/>
    <property type="match status" value="1"/>
</dbReference>
<dbReference type="GO" id="GO:0007166">
    <property type="term" value="P:cell surface receptor signaling pathway"/>
    <property type="evidence" value="ECO:0007669"/>
    <property type="project" value="InterPro"/>
</dbReference>
<feature type="compositionally biased region" description="Polar residues" evidence="7">
    <location>
        <begin position="911"/>
        <end position="921"/>
    </location>
</feature>
<accession>A0A9Q1F4X2</accession>
<keyword evidence="12" id="KW-1185">Reference proteome</keyword>
<keyword evidence="3" id="KW-0732">Signal</keyword>
<feature type="transmembrane region" description="Helical" evidence="8">
    <location>
        <begin position="694"/>
        <end position="715"/>
    </location>
</feature>
<dbReference type="PANTHER" id="PTHR12011">
    <property type="entry name" value="ADHESION G-PROTEIN COUPLED RECEPTOR"/>
    <property type="match status" value="1"/>
</dbReference>
<evidence type="ECO:0000256" key="7">
    <source>
        <dbReference type="SAM" id="MobiDB-lite"/>
    </source>
</evidence>